<keyword evidence="13" id="KW-1185">Reference proteome</keyword>
<evidence type="ECO:0000256" key="6">
    <source>
        <dbReference type="ARBA" id="ARBA00022741"/>
    </source>
</evidence>
<keyword evidence="10" id="KW-0812">Transmembrane</keyword>
<keyword evidence="8" id="KW-0067">ATP-binding</keyword>
<dbReference type="InterPro" id="IPR001048">
    <property type="entry name" value="Asp/Glu/Uridylate_kinase"/>
</dbReference>
<dbReference type="GO" id="GO:0003991">
    <property type="term" value="F:acetylglutamate kinase activity"/>
    <property type="evidence" value="ECO:0007669"/>
    <property type="project" value="UniProtKB-EC"/>
</dbReference>
<evidence type="ECO:0000256" key="10">
    <source>
        <dbReference type="SAM" id="Phobius"/>
    </source>
</evidence>
<dbReference type="PRINTS" id="PR00474">
    <property type="entry name" value="GLU5KINASE"/>
</dbReference>
<dbReference type="PANTHER" id="PTHR23342:SF0">
    <property type="entry name" value="N-ACETYLGLUTAMATE SYNTHASE, MITOCHONDRIAL"/>
    <property type="match status" value="1"/>
</dbReference>
<dbReference type="AlphaFoldDB" id="A0ABD3MBW3"/>
<dbReference type="GO" id="GO:0006526">
    <property type="term" value="P:L-arginine biosynthetic process"/>
    <property type="evidence" value="ECO:0007669"/>
    <property type="project" value="UniProtKB-KW"/>
</dbReference>
<keyword evidence="10" id="KW-1133">Transmembrane helix</keyword>
<feature type="compositionally biased region" description="Low complexity" evidence="9">
    <location>
        <begin position="57"/>
        <end position="81"/>
    </location>
</feature>
<evidence type="ECO:0000256" key="8">
    <source>
        <dbReference type="ARBA" id="ARBA00022840"/>
    </source>
</evidence>
<organism evidence="12 13">
    <name type="scientific">Discostella pseudostelligera</name>
    <dbReference type="NCBI Taxonomy" id="259834"/>
    <lineage>
        <taxon>Eukaryota</taxon>
        <taxon>Sar</taxon>
        <taxon>Stramenopiles</taxon>
        <taxon>Ochrophyta</taxon>
        <taxon>Bacillariophyta</taxon>
        <taxon>Coscinodiscophyceae</taxon>
        <taxon>Thalassiosirophycidae</taxon>
        <taxon>Stephanodiscales</taxon>
        <taxon>Stephanodiscaceae</taxon>
        <taxon>Discostella</taxon>
    </lineage>
</organism>
<evidence type="ECO:0000256" key="3">
    <source>
        <dbReference type="ARBA" id="ARBA00022571"/>
    </source>
</evidence>
<feature type="region of interest" description="Disordered" evidence="9">
    <location>
        <begin position="56"/>
        <end position="81"/>
    </location>
</feature>
<dbReference type="InterPro" id="IPR001057">
    <property type="entry name" value="Glu/AcGlu_kinase"/>
</dbReference>
<feature type="transmembrane region" description="Helical" evidence="10">
    <location>
        <begin position="21"/>
        <end position="43"/>
    </location>
</feature>
<keyword evidence="10" id="KW-0472">Membrane</keyword>
<gene>
    <name evidence="12" type="ORF">ACHAWU_009799</name>
</gene>
<evidence type="ECO:0000313" key="12">
    <source>
        <dbReference type="EMBL" id="KAL3759652.1"/>
    </source>
</evidence>
<keyword evidence="3" id="KW-0055">Arginine biosynthesis</keyword>
<dbReference type="PANTHER" id="PTHR23342">
    <property type="entry name" value="N-ACETYLGLUTAMATE SYNTHASE"/>
    <property type="match status" value="1"/>
</dbReference>
<comment type="caution">
    <text evidence="12">The sequence shown here is derived from an EMBL/GenBank/DDBJ whole genome shotgun (WGS) entry which is preliminary data.</text>
</comment>
<evidence type="ECO:0000313" key="13">
    <source>
        <dbReference type="Proteomes" id="UP001530293"/>
    </source>
</evidence>
<dbReference type="SUPFAM" id="SSF53633">
    <property type="entry name" value="Carbamate kinase-like"/>
    <property type="match status" value="1"/>
</dbReference>
<dbReference type="GO" id="GO:0005524">
    <property type="term" value="F:ATP binding"/>
    <property type="evidence" value="ECO:0007669"/>
    <property type="project" value="UniProtKB-KW"/>
</dbReference>
<proteinExistence type="inferred from homology"/>
<dbReference type="InterPro" id="IPR037528">
    <property type="entry name" value="ArgB"/>
</dbReference>
<reference evidence="12 13" key="1">
    <citation type="submission" date="2024-10" db="EMBL/GenBank/DDBJ databases">
        <title>Updated reference genomes for cyclostephanoid diatoms.</title>
        <authorList>
            <person name="Roberts W.R."/>
            <person name="Alverson A.J."/>
        </authorList>
    </citation>
    <scope>NUCLEOTIDE SEQUENCE [LARGE SCALE GENOMIC DNA]</scope>
    <source>
        <strain evidence="12 13">AJA232-27</strain>
    </source>
</reference>
<protein>
    <recommendedName>
        <fullName evidence="2">acetylglutamate kinase</fullName>
        <ecNumber evidence="2">2.7.2.8</ecNumber>
    </recommendedName>
</protein>
<keyword evidence="6" id="KW-0547">Nucleotide-binding</keyword>
<comment type="pathway">
    <text evidence="1">Amino-acid biosynthesis; L-arginine biosynthesis; N(2)-acetyl-L-ornithine from L-glutamate: step 2/4.</text>
</comment>
<keyword evidence="5" id="KW-0808">Transferase</keyword>
<evidence type="ECO:0000256" key="9">
    <source>
        <dbReference type="SAM" id="MobiDB-lite"/>
    </source>
</evidence>
<evidence type="ECO:0000256" key="4">
    <source>
        <dbReference type="ARBA" id="ARBA00022605"/>
    </source>
</evidence>
<evidence type="ECO:0000256" key="7">
    <source>
        <dbReference type="ARBA" id="ARBA00022777"/>
    </source>
</evidence>
<evidence type="ECO:0000256" key="5">
    <source>
        <dbReference type="ARBA" id="ARBA00022679"/>
    </source>
</evidence>
<evidence type="ECO:0000259" key="11">
    <source>
        <dbReference type="Pfam" id="PF00696"/>
    </source>
</evidence>
<feature type="domain" description="Aspartate/glutamate/uridylate kinase" evidence="11">
    <location>
        <begin position="110"/>
        <end position="352"/>
    </location>
</feature>
<keyword evidence="4" id="KW-0028">Amino-acid biosynthesis</keyword>
<dbReference type="Gene3D" id="3.40.1160.10">
    <property type="entry name" value="Acetylglutamate kinase-like"/>
    <property type="match status" value="1"/>
</dbReference>
<dbReference type="HAMAP" id="MF_00082">
    <property type="entry name" value="ArgB"/>
    <property type="match status" value="1"/>
</dbReference>
<sequence>MLQFTSHLHCHCILSSTSNQHLLFILFIMKLLSASSLAIAAAFGTVATTNGFVAVPSSSSTSSRHHLSTTVTSSSSSSSSSSLASTNDNSFFADHAISIASSISSLSGQTVVVKYGGNAMTSPELASLFCQDIATLQKLGLRIVVVHGGGPMINAMLDKVGVVSTWEGGMRVSTPEVVDVAAMVLCGSVNKDISSGIVQAGGRALGLSGRDDGLLQCTKLFGGDDGTIDLGNVGQVQIVNTQLIHELLDAGISPVIAPIGMGCKGSSDESVVYNINADVAAGRIAGELRAARVLFLTDIAGVLDKEKKLMDRLSVEDVDALIKDETITGGMIPKVTYATDAVKLGVKGAFITDGRVPHALLNEILAGGDDGMGSGGGGTVVTL</sequence>
<dbReference type="NCBIfam" id="TIGR00761">
    <property type="entry name" value="argB"/>
    <property type="match status" value="1"/>
</dbReference>
<evidence type="ECO:0000256" key="1">
    <source>
        <dbReference type="ARBA" id="ARBA00004828"/>
    </source>
</evidence>
<dbReference type="FunFam" id="3.40.1160.10:FF:000004">
    <property type="entry name" value="Acetylglutamate kinase"/>
    <property type="match status" value="1"/>
</dbReference>
<dbReference type="InterPro" id="IPR036393">
    <property type="entry name" value="AceGlu_kinase-like_sf"/>
</dbReference>
<accession>A0ABD3MBW3</accession>
<keyword evidence="7" id="KW-0418">Kinase</keyword>
<dbReference type="EMBL" id="JALLBG020000199">
    <property type="protein sequence ID" value="KAL3759652.1"/>
    <property type="molecule type" value="Genomic_DNA"/>
</dbReference>
<evidence type="ECO:0000256" key="2">
    <source>
        <dbReference type="ARBA" id="ARBA00013065"/>
    </source>
</evidence>
<dbReference type="EC" id="2.7.2.8" evidence="2"/>
<dbReference type="Pfam" id="PF00696">
    <property type="entry name" value="AA_kinase"/>
    <property type="match status" value="1"/>
</dbReference>
<dbReference type="Proteomes" id="UP001530293">
    <property type="component" value="Unassembled WGS sequence"/>
</dbReference>
<name>A0ABD3MBW3_9STRA</name>
<dbReference type="InterPro" id="IPR004662">
    <property type="entry name" value="AcgluKinase_fam"/>
</dbReference>